<name>A0AAN8ITL2_TRICO</name>
<keyword evidence="2" id="KW-1185">Reference proteome</keyword>
<evidence type="ECO:0000313" key="1">
    <source>
        <dbReference type="EMBL" id="KAK5981077.1"/>
    </source>
</evidence>
<dbReference type="Proteomes" id="UP001331761">
    <property type="component" value="Unassembled WGS sequence"/>
</dbReference>
<gene>
    <name evidence="1" type="ORF">GCK32_001778</name>
</gene>
<proteinExistence type="predicted"/>
<protein>
    <submittedName>
        <fullName evidence="1">Uncharacterized protein</fullName>
    </submittedName>
</protein>
<organism evidence="1 2">
    <name type="scientific">Trichostrongylus colubriformis</name>
    <name type="common">Black scour worm</name>
    <dbReference type="NCBI Taxonomy" id="6319"/>
    <lineage>
        <taxon>Eukaryota</taxon>
        <taxon>Metazoa</taxon>
        <taxon>Ecdysozoa</taxon>
        <taxon>Nematoda</taxon>
        <taxon>Chromadorea</taxon>
        <taxon>Rhabditida</taxon>
        <taxon>Rhabditina</taxon>
        <taxon>Rhabditomorpha</taxon>
        <taxon>Strongyloidea</taxon>
        <taxon>Trichostrongylidae</taxon>
        <taxon>Trichostrongylus</taxon>
    </lineage>
</organism>
<evidence type="ECO:0000313" key="2">
    <source>
        <dbReference type="Proteomes" id="UP001331761"/>
    </source>
</evidence>
<dbReference type="AlphaFoldDB" id="A0AAN8ITL2"/>
<sequence>MLFRTHNSYTLPKLHIDDRCHTPSLLDPDTLSVRDQQIRLYCQTVVALIHDLHTKSPKSTARLQRHVQRVLGIETQIDLTKDDSKSNFEHNVQLFICVVDHRLRSLAIDSPDRYQSIANKLQLILLESGSAKTGHATTVKSLRKTLSKLL</sequence>
<reference evidence="1 2" key="1">
    <citation type="submission" date="2019-10" db="EMBL/GenBank/DDBJ databases">
        <title>Assembly and Annotation for the nematode Trichostrongylus colubriformis.</title>
        <authorList>
            <person name="Martin J."/>
        </authorList>
    </citation>
    <scope>NUCLEOTIDE SEQUENCE [LARGE SCALE GENOMIC DNA]</scope>
    <source>
        <strain evidence="1">G859</strain>
        <tissue evidence="1">Whole worm</tissue>
    </source>
</reference>
<accession>A0AAN8ITL2</accession>
<comment type="caution">
    <text evidence="1">The sequence shown here is derived from an EMBL/GenBank/DDBJ whole genome shotgun (WGS) entry which is preliminary data.</text>
</comment>
<dbReference type="EMBL" id="WIXE01006694">
    <property type="protein sequence ID" value="KAK5981077.1"/>
    <property type="molecule type" value="Genomic_DNA"/>
</dbReference>